<dbReference type="GO" id="GO:0005737">
    <property type="term" value="C:cytoplasm"/>
    <property type="evidence" value="ECO:0007669"/>
    <property type="project" value="TreeGrafter"/>
</dbReference>
<dbReference type="InterPro" id="IPR027417">
    <property type="entry name" value="P-loop_NTPase"/>
</dbReference>
<organism evidence="4 5">
    <name type="scientific">Kutzneria buriramensis</name>
    <dbReference type="NCBI Taxonomy" id="1045776"/>
    <lineage>
        <taxon>Bacteria</taxon>
        <taxon>Bacillati</taxon>
        <taxon>Actinomycetota</taxon>
        <taxon>Actinomycetes</taxon>
        <taxon>Pseudonocardiales</taxon>
        <taxon>Pseudonocardiaceae</taxon>
        <taxon>Kutzneria</taxon>
    </lineage>
</organism>
<dbReference type="InterPro" id="IPR016032">
    <property type="entry name" value="Sig_transdc_resp-reg_C-effctor"/>
</dbReference>
<evidence type="ECO:0000256" key="1">
    <source>
        <dbReference type="ARBA" id="ARBA00022741"/>
    </source>
</evidence>
<dbReference type="AlphaFoldDB" id="A0A3E0GW64"/>
<evidence type="ECO:0000313" key="4">
    <source>
        <dbReference type="EMBL" id="REH29644.1"/>
    </source>
</evidence>
<dbReference type="PRINTS" id="PR00038">
    <property type="entry name" value="HTHLUXR"/>
</dbReference>
<keyword evidence="2" id="KW-0067">ATP-binding</keyword>
<protein>
    <submittedName>
        <fullName evidence="4">Regulatory LuxR family protein</fullName>
    </submittedName>
</protein>
<evidence type="ECO:0000256" key="2">
    <source>
        <dbReference type="ARBA" id="ARBA00022840"/>
    </source>
</evidence>
<proteinExistence type="predicted"/>
<dbReference type="GO" id="GO:0005524">
    <property type="term" value="F:ATP binding"/>
    <property type="evidence" value="ECO:0007669"/>
    <property type="project" value="UniProtKB-KW"/>
</dbReference>
<name>A0A3E0GW64_9PSEU</name>
<dbReference type="Proteomes" id="UP000256269">
    <property type="component" value="Unassembled WGS sequence"/>
</dbReference>
<accession>A0A3E0GW64</accession>
<dbReference type="InterPro" id="IPR000792">
    <property type="entry name" value="Tscrpt_reg_LuxR_C"/>
</dbReference>
<dbReference type="RefSeq" id="WP_116181186.1">
    <property type="nucleotide sequence ID" value="NZ_CP144375.1"/>
</dbReference>
<dbReference type="OrthoDB" id="3656034at2"/>
<dbReference type="Gene3D" id="1.10.10.10">
    <property type="entry name" value="Winged helix-like DNA-binding domain superfamily/Winged helix DNA-binding domain"/>
    <property type="match status" value="1"/>
</dbReference>
<keyword evidence="5" id="KW-1185">Reference proteome</keyword>
<dbReference type="GO" id="GO:0004016">
    <property type="term" value="F:adenylate cyclase activity"/>
    <property type="evidence" value="ECO:0007669"/>
    <property type="project" value="TreeGrafter"/>
</dbReference>
<dbReference type="SUPFAM" id="SSF52540">
    <property type="entry name" value="P-loop containing nucleoside triphosphate hydrolases"/>
    <property type="match status" value="1"/>
</dbReference>
<dbReference type="SMART" id="SM00421">
    <property type="entry name" value="HTH_LUXR"/>
    <property type="match status" value="1"/>
</dbReference>
<dbReference type="PANTHER" id="PTHR16305">
    <property type="entry name" value="TESTICULAR SOLUBLE ADENYLYL CYCLASE"/>
    <property type="match status" value="1"/>
</dbReference>
<dbReference type="PROSITE" id="PS50043">
    <property type="entry name" value="HTH_LUXR_2"/>
    <property type="match status" value="1"/>
</dbReference>
<dbReference type="GO" id="GO:0003677">
    <property type="term" value="F:DNA binding"/>
    <property type="evidence" value="ECO:0007669"/>
    <property type="project" value="InterPro"/>
</dbReference>
<dbReference type="SUPFAM" id="SSF46894">
    <property type="entry name" value="C-terminal effector domain of the bipartite response regulators"/>
    <property type="match status" value="1"/>
</dbReference>
<dbReference type="Pfam" id="PF00196">
    <property type="entry name" value="GerE"/>
    <property type="match status" value="1"/>
</dbReference>
<evidence type="ECO:0000259" key="3">
    <source>
        <dbReference type="PROSITE" id="PS50043"/>
    </source>
</evidence>
<gene>
    <name evidence="4" type="ORF">BCF44_12471</name>
</gene>
<keyword evidence="1" id="KW-0547">Nucleotide-binding</keyword>
<sequence length="878" mass="93642">MLYGRSTAQASVRSLITVARDGRSGALTLRGEPGIGKSALLAWAADEASEAGLRLLRVTGIEGEAELAFAGLVQLLWPVQDRIDALPAAQAGALRAVLGSGQAGGHDRFLMGLAVLTLLADLADDGPILCLVDDAHWLDQATTDALLFAARRLAEEGIAILFAAREEGFAAPGIPEIPLSRLDDADAALLVAEHGLALALRDQVIAESAGNPLALIEFAAAQRGHPIGPVPLPIADRVLATFRAQISRLPERTRLMMVIAAAEGRGHLPTLLGAAAALGVGPGDLAEAETAQLLRVDGNTVTFRHPLIASAAYQGAVLARRVAVHQALADAAHDPDSRIRHLAAATMGQDEEVAAELVQAAERARHRTAYATAAGWYQQAAQFTSVSRNRAAWLGTAASLAFTAGHADRAGDLAEQAEQLADGPEAVAELPPVRAAVEFELGEPRRAARLLIERAAHAHPDQAAAMLRTSAGYAWFCGDADSIRTAARMCADIGRPDLMVTGMAHLVDDDYARGLPVLAELVAQGRSADGAARARAIFTGMLIGDDAATLQLATAEVVRCREQGLIAALPQLLQDLAGAQIRVGHHRDAEATVAEAVAIAEDTGLHHRVVRLNSTLARVAAIEGDEQRCRRLAVEMPDAGGAGSHGALILLALGLGDYEAAIDRFEEARQGPGRHTTVIMAAAPDHVEAAVRLGQPERAEQSLRRFEAWAEAGRQSWARAVALRCRALLGDDEEPYERALRLHAQANRPFERARTELLYGEWLRRVRRRSDARHPLRSAMETFERLRAATWAERARTELRATGETVAVARPTAANLLDRLTPQELQVVRLAADGGTSREIAAALFLSPRTVEHHLYKAYPKLGIASRRELSRLDLSAS</sequence>
<dbReference type="GO" id="GO:0006355">
    <property type="term" value="P:regulation of DNA-templated transcription"/>
    <property type="evidence" value="ECO:0007669"/>
    <property type="project" value="InterPro"/>
</dbReference>
<dbReference type="Pfam" id="PF13191">
    <property type="entry name" value="AAA_16"/>
    <property type="match status" value="1"/>
</dbReference>
<comment type="caution">
    <text evidence="4">The sequence shown here is derived from an EMBL/GenBank/DDBJ whole genome shotgun (WGS) entry which is preliminary data.</text>
</comment>
<dbReference type="InterPro" id="IPR041664">
    <property type="entry name" value="AAA_16"/>
</dbReference>
<dbReference type="PANTHER" id="PTHR16305:SF35">
    <property type="entry name" value="TRANSCRIPTIONAL ACTIVATOR DOMAIN"/>
    <property type="match status" value="1"/>
</dbReference>
<evidence type="ECO:0000313" key="5">
    <source>
        <dbReference type="Proteomes" id="UP000256269"/>
    </source>
</evidence>
<dbReference type="EMBL" id="QUNO01000024">
    <property type="protein sequence ID" value="REH29644.1"/>
    <property type="molecule type" value="Genomic_DNA"/>
</dbReference>
<dbReference type="CDD" id="cd06170">
    <property type="entry name" value="LuxR_C_like"/>
    <property type="match status" value="1"/>
</dbReference>
<feature type="domain" description="HTH luxR-type" evidence="3">
    <location>
        <begin position="813"/>
        <end position="878"/>
    </location>
</feature>
<reference evidence="4 5" key="1">
    <citation type="submission" date="2018-08" db="EMBL/GenBank/DDBJ databases">
        <title>Genomic Encyclopedia of Archaeal and Bacterial Type Strains, Phase II (KMG-II): from individual species to whole genera.</title>
        <authorList>
            <person name="Goeker M."/>
        </authorList>
    </citation>
    <scope>NUCLEOTIDE SEQUENCE [LARGE SCALE GENOMIC DNA]</scope>
    <source>
        <strain evidence="4 5">DSM 45791</strain>
    </source>
</reference>
<dbReference type="InterPro" id="IPR036388">
    <property type="entry name" value="WH-like_DNA-bd_sf"/>
</dbReference>